<gene>
    <name evidence="1" type="ORF">EII38_06825</name>
</gene>
<reference evidence="1 2" key="1">
    <citation type="submission" date="2018-11" db="EMBL/GenBank/DDBJ databases">
        <title>Genomes From Bacteria Associated with the Canine Oral Cavity: a Test Case for Automated Genome-Based Taxonomic Assignment.</title>
        <authorList>
            <person name="Coil D.A."/>
            <person name="Jospin G."/>
            <person name="Darling A.E."/>
            <person name="Wallis C."/>
            <person name="Davis I.J."/>
            <person name="Harris S."/>
            <person name="Eisen J.A."/>
            <person name="Holcombe L.J."/>
            <person name="O'Flynn C."/>
        </authorList>
    </citation>
    <scope>NUCLEOTIDE SEQUENCE [LARGE SCALE GENOMIC DNA]</scope>
    <source>
        <strain evidence="1 2">OH4621_COT-116</strain>
    </source>
</reference>
<evidence type="ECO:0000313" key="2">
    <source>
        <dbReference type="Proteomes" id="UP000281771"/>
    </source>
</evidence>
<organism evidence="1 2">
    <name type="scientific">Streptococcus minor</name>
    <dbReference type="NCBI Taxonomy" id="229549"/>
    <lineage>
        <taxon>Bacteria</taxon>
        <taxon>Bacillati</taxon>
        <taxon>Bacillota</taxon>
        <taxon>Bacilli</taxon>
        <taxon>Lactobacillales</taxon>
        <taxon>Streptococcaceae</taxon>
        <taxon>Streptococcus</taxon>
    </lineage>
</organism>
<name>A0A3P1VBR7_9STRE</name>
<evidence type="ECO:0000313" key="1">
    <source>
        <dbReference type="EMBL" id="RRD31198.1"/>
    </source>
</evidence>
<dbReference type="RefSeq" id="WP_124777103.1">
    <property type="nucleotide sequence ID" value="NZ_RQZA01000005.1"/>
</dbReference>
<proteinExistence type="predicted"/>
<keyword evidence="2" id="KW-1185">Reference proteome</keyword>
<dbReference type="Proteomes" id="UP000281771">
    <property type="component" value="Unassembled WGS sequence"/>
</dbReference>
<sequence length="280" mass="33067">MADMTFSIWRLVVENNEAGLMYKLANRDTFDKLITTTEPIRIHPSDKEAFSVSIKNTDDYIFWMIEHGNTQPRDETVYDAETKRTRKNPRTTKELEFMEQFFALYDYNRELFFISTLRKGGTFKTILKQLDDDLAVDIRGMYVSEEEFISKLKTLSEVRFTTTNDMFSIDSESKYSLEKLIGGKPENDVKLSVEYKQEPIQRFKSFLKKLRKERENFQIKGLLIRGTDSDGFERVLNQDEFIKKIKLKDIDKEENGKFSLEYILKKILSEIERLSDDLVK</sequence>
<accession>A0A3P1VBR7</accession>
<protein>
    <submittedName>
        <fullName evidence="1">Uncharacterized protein</fullName>
    </submittedName>
</protein>
<dbReference type="AlphaFoldDB" id="A0A3P1VBR7"/>
<dbReference type="EMBL" id="RQZA01000005">
    <property type="protein sequence ID" value="RRD31198.1"/>
    <property type="molecule type" value="Genomic_DNA"/>
</dbReference>
<comment type="caution">
    <text evidence="1">The sequence shown here is derived from an EMBL/GenBank/DDBJ whole genome shotgun (WGS) entry which is preliminary data.</text>
</comment>